<evidence type="ECO:0000256" key="2">
    <source>
        <dbReference type="SAM" id="SignalP"/>
    </source>
</evidence>
<accession>A0A667XA62</accession>
<keyword evidence="4" id="KW-1185">Reference proteome</keyword>
<reference evidence="3" key="3">
    <citation type="submission" date="2025-09" db="UniProtKB">
        <authorList>
            <consortium name="Ensembl"/>
        </authorList>
    </citation>
    <scope>IDENTIFICATION</scope>
</reference>
<dbReference type="AlphaFoldDB" id="A0A667XA62"/>
<evidence type="ECO:0000313" key="3">
    <source>
        <dbReference type="Ensembl" id="ENSMMDP00005010878.1"/>
    </source>
</evidence>
<feature type="signal peptide" evidence="2">
    <location>
        <begin position="1"/>
        <end position="30"/>
    </location>
</feature>
<evidence type="ECO:0000256" key="1">
    <source>
        <dbReference type="ARBA" id="ARBA00022729"/>
    </source>
</evidence>
<sequence>MASVSSLSLHLLCILTLLFLITFCPQGILTACKRGENDISTSFVPGHSFLGQGFDLVRMQHSASLVFDTQTHTNTCMLCQNTLMGNEYQKWPSIMSFWGAENSQCTFSSSLYLSVGSLVEGVMSPVVDNAWRKDLGLEGSSSQQLVGSRSTVASYALAWARSDQSLFTLHQLSCSEFE</sequence>
<dbReference type="GeneTree" id="ENSGT00990000203866"/>
<dbReference type="GO" id="GO:0051607">
    <property type="term" value="P:defense response to virus"/>
    <property type="evidence" value="ECO:0007669"/>
    <property type="project" value="TreeGrafter"/>
</dbReference>
<protein>
    <submittedName>
        <fullName evidence="3">Uncharacterized protein</fullName>
    </submittedName>
</protein>
<dbReference type="InParanoid" id="A0A667XA62"/>
<evidence type="ECO:0000313" key="4">
    <source>
        <dbReference type="Proteomes" id="UP000472263"/>
    </source>
</evidence>
<dbReference type="InterPro" id="IPR052784">
    <property type="entry name" value="Perforin-1_pore-forming"/>
</dbReference>
<feature type="chain" id="PRO_5025559427" evidence="2">
    <location>
        <begin position="31"/>
        <end position="178"/>
    </location>
</feature>
<proteinExistence type="predicted"/>
<reference evidence="3" key="2">
    <citation type="submission" date="2025-08" db="UniProtKB">
        <authorList>
            <consortium name="Ensembl"/>
        </authorList>
    </citation>
    <scope>IDENTIFICATION</scope>
</reference>
<keyword evidence="1 2" id="KW-0732">Signal</keyword>
<dbReference type="GO" id="GO:0016020">
    <property type="term" value="C:membrane"/>
    <property type="evidence" value="ECO:0007669"/>
    <property type="project" value="TreeGrafter"/>
</dbReference>
<dbReference type="GO" id="GO:0001913">
    <property type="term" value="P:T cell mediated cytotoxicity"/>
    <property type="evidence" value="ECO:0007669"/>
    <property type="project" value="TreeGrafter"/>
</dbReference>
<dbReference type="GO" id="GO:0022829">
    <property type="term" value="F:wide pore channel activity"/>
    <property type="evidence" value="ECO:0007669"/>
    <property type="project" value="TreeGrafter"/>
</dbReference>
<reference evidence="3" key="1">
    <citation type="submission" date="2019-06" db="EMBL/GenBank/DDBJ databases">
        <authorList>
            <consortium name="Wellcome Sanger Institute Data Sharing"/>
        </authorList>
    </citation>
    <scope>NUCLEOTIDE SEQUENCE [LARGE SCALE GENOMIC DNA]</scope>
</reference>
<dbReference type="PANTHER" id="PTHR46096">
    <property type="entry name" value="PERFORIN-1"/>
    <property type="match status" value="1"/>
</dbReference>
<dbReference type="Proteomes" id="UP000472263">
    <property type="component" value="Chromosome 7"/>
</dbReference>
<name>A0A667XA62_9TELE</name>
<dbReference type="GO" id="GO:0001771">
    <property type="term" value="P:immunological synapse formation"/>
    <property type="evidence" value="ECO:0007669"/>
    <property type="project" value="TreeGrafter"/>
</dbReference>
<dbReference type="PANTHER" id="PTHR46096:SF3">
    <property type="entry name" value="PERFORIN-1"/>
    <property type="match status" value="1"/>
</dbReference>
<organism evidence="3 4">
    <name type="scientific">Myripristis murdjan</name>
    <name type="common">pinecone soldierfish</name>
    <dbReference type="NCBI Taxonomy" id="586833"/>
    <lineage>
        <taxon>Eukaryota</taxon>
        <taxon>Metazoa</taxon>
        <taxon>Chordata</taxon>
        <taxon>Craniata</taxon>
        <taxon>Vertebrata</taxon>
        <taxon>Euteleostomi</taxon>
        <taxon>Actinopterygii</taxon>
        <taxon>Neopterygii</taxon>
        <taxon>Teleostei</taxon>
        <taxon>Neoteleostei</taxon>
        <taxon>Acanthomorphata</taxon>
        <taxon>Holocentriformes</taxon>
        <taxon>Holocentridae</taxon>
        <taxon>Myripristis</taxon>
    </lineage>
</organism>
<dbReference type="Ensembl" id="ENSMMDT00005011215.1">
    <property type="protein sequence ID" value="ENSMMDP00005010878.1"/>
    <property type="gene ID" value="ENSMMDG00005005893.1"/>
</dbReference>